<dbReference type="AlphaFoldDB" id="A0A3N0C4S0"/>
<protein>
    <submittedName>
        <fullName evidence="2">DUF1761 domain-containing protein</fullName>
    </submittedName>
</protein>
<keyword evidence="1" id="KW-0472">Membrane</keyword>
<dbReference type="InterPro" id="IPR013879">
    <property type="entry name" value="DUF1761"/>
</dbReference>
<organism evidence="2 3">
    <name type="scientific">Arthrobacter oryzae</name>
    <dbReference type="NCBI Taxonomy" id="409290"/>
    <lineage>
        <taxon>Bacteria</taxon>
        <taxon>Bacillati</taxon>
        <taxon>Actinomycetota</taxon>
        <taxon>Actinomycetes</taxon>
        <taxon>Micrococcales</taxon>
        <taxon>Micrococcaceae</taxon>
        <taxon>Arthrobacter</taxon>
    </lineage>
</organism>
<evidence type="ECO:0000313" key="2">
    <source>
        <dbReference type="EMBL" id="RNL57090.1"/>
    </source>
</evidence>
<dbReference type="OrthoDB" id="2623652at2"/>
<dbReference type="Proteomes" id="UP000273807">
    <property type="component" value="Unassembled WGS sequence"/>
</dbReference>
<keyword evidence="1" id="KW-0812">Transmembrane</keyword>
<gene>
    <name evidence="2" type="ORF">D7003_07905</name>
</gene>
<sequence length="134" mass="14215">MRSVPRFPRLQSMPNERVSLRKTRPAFVHRPWDRSIGYDRSAGDGRFPIPYYIVPFIGAFLSTLIDAVFAALIEPHGIPGSAAVGAGIGLAIGAATLTNALTPHTPKPYLFAAITAGYHLAGCTIVGAVLGAFP</sequence>
<name>A0A3N0C4S0_9MICC</name>
<reference evidence="2 3" key="1">
    <citation type="submission" date="2018-10" db="EMBL/GenBank/DDBJ databases">
        <title>Genome sequencing of Arthrobacter oryzae TNB02.</title>
        <authorList>
            <person name="Cho Y.-J."/>
            <person name="Cho A."/>
            <person name="Kim O.-S."/>
        </authorList>
    </citation>
    <scope>NUCLEOTIDE SEQUENCE [LARGE SCALE GENOMIC DNA]</scope>
    <source>
        <strain evidence="2 3">TNB02</strain>
    </source>
</reference>
<accession>A0A3N0C4S0</accession>
<comment type="caution">
    <text evidence="2">The sequence shown here is derived from an EMBL/GenBank/DDBJ whole genome shotgun (WGS) entry which is preliminary data.</text>
</comment>
<keyword evidence="3" id="KW-1185">Reference proteome</keyword>
<evidence type="ECO:0000313" key="3">
    <source>
        <dbReference type="Proteomes" id="UP000273807"/>
    </source>
</evidence>
<feature type="transmembrane region" description="Helical" evidence="1">
    <location>
        <begin position="49"/>
        <end position="72"/>
    </location>
</feature>
<feature type="transmembrane region" description="Helical" evidence="1">
    <location>
        <begin position="78"/>
        <end position="97"/>
    </location>
</feature>
<proteinExistence type="predicted"/>
<keyword evidence="1" id="KW-1133">Transmembrane helix</keyword>
<evidence type="ECO:0000256" key="1">
    <source>
        <dbReference type="SAM" id="Phobius"/>
    </source>
</evidence>
<feature type="transmembrane region" description="Helical" evidence="1">
    <location>
        <begin position="109"/>
        <end position="133"/>
    </location>
</feature>
<dbReference type="Pfam" id="PF08570">
    <property type="entry name" value="DUF1761"/>
    <property type="match status" value="1"/>
</dbReference>
<dbReference type="EMBL" id="RBED01000083">
    <property type="protein sequence ID" value="RNL57090.1"/>
    <property type="molecule type" value="Genomic_DNA"/>
</dbReference>